<feature type="repeat" description="TPR" evidence="4">
    <location>
        <begin position="254"/>
        <end position="287"/>
    </location>
</feature>
<feature type="compositionally biased region" description="Polar residues" evidence="5">
    <location>
        <begin position="8"/>
        <end position="29"/>
    </location>
</feature>
<evidence type="ECO:0000256" key="3">
    <source>
        <dbReference type="ARBA" id="ARBA00034483"/>
    </source>
</evidence>
<keyword evidence="4" id="KW-0802">TPR repeat</keyword>
<dbReference type="RefSeq" id="XP_028967399.1">
    <property type="nucleotide sequence ID" value="XM_029111566.1"/>
</dbReference>
<dbReference type="InterPro" id="IPR051630">
    <property type="entry name" value="Corepressor-Demethylase"/>
</dbReference>
<dbReference type="GO" id="GO:0044666">
    <property type="term" value="C:MLL3/4 complex"/>
    <property type="evidence" value="ECO:0007669"/>
    <property type="project" value="TreeGrafter"/>
</dbReference>
<dbReference type="SUPFAM" id="SSF48452">
    <property type="entry name" value="TPR-like"/>
    <property type="match status" value="1"/>
</dbReference>
<dbReference type="InterPro" id="IPR011990">
    <property type="entry name" value="TPR-like_helical_dom_sf"/>
</dbReference>
<dbReference type="SMART" id="SM00028">
    <property type="entry name" value="TPR"/>
    <property type="match status" value="7"/>
</dbReference>
<feature type="repeat" description="TPR" evidence="4">
    <location>
        <begin position="217"/>
        <end position="250"/>
    </location>
</feature>
<sequence length="541" mass="61099">MCEATAEGYNSSPAGTSCPSTETGSQPAQLTRRELTLLAQINSLLFGVVRMHLPENQNKKALIEKGVQALERVIIDVRRRADRKERCRRKKQRTRTPSQRRRQQQQSKRTQQQQQSQREQPLQQVNGEITSVQTQSTSPSSGASAALVAAAGGAREKEQTEMKEEPMDVDEIQMNGHHVTDDEVARLTAQSTKLNGECSSENGSQKAEPAERSEIPVELWAKLGHFNLLLEDYEKALSAYQKYIHLREDYWNDLSFMYGLAMVYFHYSQFEWSIRAFREILYLEPEFCKAAEIHVRLGLMYKVRGDYVEAQKCFDFVAGAIDEDKLSISKFELQFHQAHLFEVQGKTRQAKELYESLLENLQLPKGVKAEVLRQLGWMYHSQELGPLKGCSILPPLPPSAATPMQANQQRQSFAIQCLQKSIECDPTSGQSLYFLGRCFAAIGKVHDAFISYRNSVDKAEANADTWCSIGVLYQQQSQPMDALQAYICAVQLDKLHSPAWLNLGVLYEAVKQPSDALKCYINALQGSLFSPDSNLNTCQLP</sequence>
<dbReference type="GeneID" id="100900404"/>
<comment type="similarity">
    <text evidence="3">Belongs to the UTX family.</text>
</comment>
<dbReference type="KEGG" id="goe:100900404"/>
<dbReference type="Pfam" id="PF13181">
    <property type="entry name" value="TPR_8"/>
    <property type="match status" value="1"/>
</dbReference>
<dbReference type="GO" id="GO:0031490">
    <property type="term" value="F:chromatin DNA binding"/>
    <property type="evidence" value="ECO:0007669"/>
    <property type="project" value="TreeGrafter"/>
</dbReference>
<keyword evidence="2" id="KW-0539">Nucleus</keyword>
<dbReference type="Proteomes" id="UP000694867">
    <property type="component" value="Unplaced"/>
</dbReference>
<protein>
    <submittedName>
        <fullName evidence="7">Histone demethylase UTY-like</fullName>
    </submittedName>
</protein>
<organism evidence="6 7">
    <name type="scientific">Galendromus occidentalis</name>
    <name type="common">western predatory mite</name>
    <dbReference type="NCBI Taxonomy" id="34638"/>
    <lineage>
        <taxon>Eukaryota</taxon>
        <taxon>Metazoa</taxon>
        <taxon>Ecdysozoa</taxon>
        <taxon>Arthropoda</taxon>
        <taxon>Chelicerata</taxon>
        <taxon>Arachnida</taxon>
        <taxon>Acari</taxon>
        <taxon>Parasitiformes</taxon>
        <taxon>Mesostigmata</taxon>
        <taxon>Gamasina</taxon>
        <taxon>Phytoseioidea</taxon>
        <taxon>Phytoseiidae</taxon>
        <taxon>Typhlodrominae</taxon>
        <taxon>Galendromus</taxon>
    </lineage>
</organism>
<evidence type="ECO:0000256" key="4">
    <source>
        <dbReference type="PROSITE-ProRule" id="PRU00339"/>
    </source>
</evidence>
<feature type="compositionally biased region" description="Low complexity" evidence="5">
    <location>
        <begin position="104"/>
        <end position="153"/>
    </location>
</feature>
<feature type="region of interest" description="Disordered" evidence="5">
    <location>
        <begin position="1"/>
        <end position="29"/>
    </location>
</feature>
<dbReference type="PANTHER" id="PTHR14017:SF1">
    <property type="entry name" value="LD02225P"/>
    <property type="match status" value="1"/>
</dbReference>
<feature type="compositionally biased region" description="Polar residues" evidence="5">
    <location>
        <begin position="192"/>
        <end position="205"/>
    </location>
</feature>
<comment type="subcellular location">
    <subcellularLocation>
        <location evidence="1">Nucleus</location>
    </subcellularLocation>
</comment>
<evidence type="ECO:0000256" key="5">
    <source>
        <dbReference type="SAM" id="MobiDB-lite"/>
    </source>
</evidence>
<feature type="region of interest" description="Disordered" evidence="5">
    <location>
        <begin position="192"/>
        <end position="211"/>
    </location>
</feature>
<dbReference type="GO" id="GO:0010468">
    <property type="term" value="P:regulation of gene expression"/>
    <property type="evidence" value="ECO:0007669"/>
    <property type="project" value="TreeGrafter"/>
</dbReference>
<dbReference type="InterPro" id="IPR019734">
    <property type="entry name" value="TPR_rpt"/>
</dbReference>
<feature type="compositionally biased region" description="Basic and acidic residues" evidence="5">
    <location>
        <begin position="154"/>
        <end position="166"/>
    </location>
</feature>
<evidence type="ECO:0000256" key="2">
    <source>
        <dbReference type="ARBA" id="ARBA00023242"/>
    </source>
</evidence>
<proteinExistence type="inferred from homology"/>
<feature type="region of interest" description="Disordered" evidence="5">
    <location>
        <begin position="81"/>
        <end position="166"/>
    </location>
</feature>
<accession>A0AAJ7SEZ4</accession>
<dbReference type="PANTHER" id="PTHR14017">
    <property type="entry name" value="LYSINE-SPECIFIC DEMETHYLASE"/>
    <property type="match status" value="1"/>
</dbReference>
<dbReference type="Gene3D" id="1.25.40.10">
    <property type="entry name" value="Tetratricopeptide repeat domain"/>
    <property type="match status" value="2"/>
</dbReference>
<name>A0AAJ7SEZ4_9ACAR</name>
<keyword evidence="6" id="KW-1185">Reference proteome</keyword>
<reference evidence="7" key="1">
    <citation type="submission" date="2025-08" db="UniProtKB">
        <authorList>
            <consortium name="RefSeq"/>
        </authorList>
    </citation>
    <scope>IDENTIFICATION</scope>
</reference>
<evidence type="ECO:0000313" key="7">
    <source>
        <dbReference type="RefSeq" id="XP_028967399.1"/>
    </source>
</evidence>
<dbReference type="AlphaFoldDB" id="A0AAJ7SEZ4"/>
<dbReference type="GO" id="GO:0071558">
    <property type="term" value="F:histone H3K27me2/H3K27me3 demethylase activity"/>
    <property type="evidence" value="ECO:0007669"/>
    <property type="project" value="TreeGrafter"/>
</dbReference>
<evidence type="ECO:0000256" key="1">
    <source>
        <dbReference type="ARBA" id="ARBA00004123"/>
    </source>
</evidence>
<dbReference type="PROSITE" id="PS50005">
    <property type="entry name" value="TPR"/>
    <property type="match status" value="2"/>
</dbReference>
<dbReference type="GO" id="GO:0000978">
    <property type="term" value="F:RNA polymerase II cis-regulatory region sequence-specific DNA binding"/>
    <property type="evidence" value="ECO:0007669"/>
    <property type="project" value="TreeGrafter"/>
</dbReference>
<feature type="compositionally biased region" description="Basic residues" evidence="5">
    <location>
        <begin position="86"/>
        <end position="103"/>
    </location>
</feature>
<evidence type="ECO:0000313" key="6">
    <source>
        <dbReference type="Proteomes" id="UP000694867"/>
    </source>
</evidence>
<gene>
    <name evidence="7" type="primary">LOC100900404</name>
</gene>